<dbReference type="GO" id="GO:0030245">
    <property type="term" value="P:cellulose catabolic process"/>
    <property type="evidence" value="ECO:0007669"/>
    <property type="project" value="UniProtKB-KW"/>
</dbReference>
<dbReference type="GO" id="GO:0005829">
    <property type="term" value="C:cytosol"/>
    <property type="evidence" value="ECO:0007669"/>
    <property type="project" value="TreeGrafter"/>
</dbReference>
<evidence type="ECO:0000256" key="3">
    <source>
        <dbReference type="ARBA" id="ARBA00012744"/>
    </source>
</evidence>
<evidence type="ECO:0000256" key="5">
    <source>
        <dbReference type="ARBA" id="ARBA00023001"/>
    </source>
</evidence>
<dbReference type="PANTHER" id="PTHR10353">
    <property type="entry name" value="GLYCOSYL HYDROLASE"/>
    <property type="match status" value="1"/>
</dbReference>
<dbReference type="FunFam" id="3.20.20.80:FF:000004">
    <property type="entry name" value="Beta-glucosidase 6-phospho-beta-glucosidase"/>
    <property type="match status" value="1"/>
</dbReference>
<evidence type="ECO:0000256" key="2">
    <source>
        <dbReference type="ARBA" id="ARBA00010838"/>
    </source>
</evidence>
<evidence type="ECO:0000256" key="1">
    <source>
        <dbReference type="ARBA" id="ARBA00000448"/>
    </source>
</evidence>
<dbReference type="EMBL" id="FNON01000004">
    <property type="protein sequence ID" value="SDY07947.1"/>
    <property type="molecule type" value="Genomic_DNA"/>
</dbReference>
<evidence type="ECO:0000256" key="4">
    <source>
        <dbReference type="ARBA" id="ARBA00022801"/>
    </source>
</evidence>
<keyword evidence="6" id="KW-0119">Carbohydrate metabolism</keyword>
<evidence type="ECO:0000313" key="14">
    <source>
        <dbReference type="Proteomes" id="UP000199515"/>
    </source>
</evidence>
<comment type="catalytic activity">
    <reaction evidence="1 11">
        <text>Hydrolysis of terminal, non-reducing beta-D-glucosyl residues with release of beta-D-glucose.</text>
        <dbReference type="EC" id="3.2.1.21"/>
    </reaction>
</comment>
<feature type="binding site" evidence="10">
    <location>
        <begin position="411"/>
        <end position="412"/>
    </location>
    <ligand>
        <name>substrate</name>
    </ligand>
</feature>
<gene>
    <name evidence="13" type="ORF">SAMN05421504_104435</name>
</gene>
<dbReference type="InterPro" id="IPR017736">
    <property type="entry name" value="Glyco_hydro_1_beta-glucosidase"/>
</dbReference>
<feature type="binding site" evidence="10">
    <location>
        <position position="17"/>
    </location>
    <ligand>
        <name>substrate</name>
    </ligand>
</feature>
<protein>
    <recommendedName>
        <fullName evidence="3 11">Beta-glucosidase</fullName>
        <ecNumber evidence="3 11">3.2.1.21</ecNumber>
    </recommendedName>
</protein>
<dbReference type="AlphaFoldDB" id="A0A1H3GXT9"/>
<accession>A0A1H3GXT9</accession>
<dbReference type="Pfam" id="PF00232">
    <property type="entry name" value="Glyco_hydro_1"/>
    <property type="match status" value="1"/>
</dbReference>
<proteinExistence type="inferred from homology"/>
<evidence type="ECO:0000256" key="12">
    <source>
        <dbReference type="SAM" id="MobiDB-lite"/>
    </source>
</evidence>
<feature type="active site" description="Proton donor" evidence="9">
    <location>
        <position position="162"/>
    </location>
</feature>
<dbReference type="InterPro" id="IPR033132">
    <property type="entry name" value="GH_1_N_CS"/>
</dbReference>
<evidence type="ECO:0000256" key="10">
    <source>
        <dbReference type="PIRSR" id="PIRSR617736-2"/>
    </source>
</evidence>
<keyword evidence="7 11" id="KW-0326">Glycosidase</keyword>
<dbReference type="OrthoDB" id="9765195at2"/>
<feature type="binding site" evidence="10">
    <location>
        <position position="292"/>
    </location>
    <ligand>
        <name>substrate</name>
    </ligand>
</feature>
<evidence type="ECO:0000256" key="7">
    <source>
        <dbReference type="ARBA" id="ARBA00023295"/>
    </source>
</evidence>
<dbReference type="InterPro" id="IPR001360">
    <property type="entry name" value="Glyco_hydro_1"/>
</dbReference>
<dbReference type="PROSITE" id="PS00653">
    <property type="entry name" value="GLYCOSYL_HYDROL_F1_2"/>
    <property type="match status" value="1"/>
</dbReference>
<name>A0A1H3GXT9_9PSEU</name>
<dbReference type="Gene3D" id="3.20.20.80">
    <property type="entry name" value="Glycosidases"/>
    <property type="match status" value="1"/>
</dbReference>
<evidence type="ECO:0000313" key="13">
    <source>
        <dbReference type="EMBL" id="SDY07947.1"/>
    </source>
</evidence>
<keyword evidence="8" id="KW-0624">Polysaccharide degradation</keyword>
<dbReference type="Proteomes" id="UP000199515">
    <property type="component" value="Unassembled WGS sequence"/>
</dbReference>
<comment type="similarity">
    <text evidence="2 11">Belongs to the glycosyl hydrolase 1 family.</text>
</comment>
<evidence type="ECO:0000256" key="9">
    <source>
        <dbReference type="PIRSR" id="PIRSR617736-1"/>
    </source>
</evidence>
<dbReference type="STRING" id="589385.SAMN05421504_104435"/>
<evidence type="ECO:0000256" key="11">
    <source>
        <dbReference type="RuleBase" id="RU361175"/>
    </source>
</evidence>
<evidence type="ECO:0000256" key="8">
    <source>
        <dbReference type="ARBA" id="ARBA00023326"/>
    </source>
</evidence>
<feature type="binding site" evidence="10">
    <location>
        <position position="404"/>
    </location>
    <ligand>
        <name>substrate</name>
    </ligand>
</feature>
<organism evidence="13 14">
    <name type="scientific">Amycolatopsis xylanica</name>
    <dbReference type="NCBI Taxonomy" id="589385"/>
    <lineage>
        <taxon>Bacteria</taxon>
        <taxon>Bacillati</taxon>
        <taxon>Actinomycetota</taxon>
        <taxon>Actinomycetes</taxon>
        <taxon>Pseudonocardiales</taxon>
        <taxon>Pseudonocardiaceae</taxon>
        <taxon>Amycolatopsis</taxon>
    </lineage>
</organism>
<dbReference type="PANTHER" id="PTHR10353:SF36">
    <property type="entry name" value="LP05116P"/>
    <property type="match status" value="1"/>
</dbReference>
<dbReference type="PRINTS" id="PR00131">
    <property type="entry name" value="GLHYDRLASE1"/>
</dbReference>
<sequence length="474" mass="52713">MTFPHGFIWGTATASYQIEGATTADGRGPSIWDTFAAQPGKILGDATGERACEHFHRYRDDIELLHELGMPYYRFSTAWSRIMPDGRTIEPRGIAFYDRLIDRLLERDITPMLTLYHWDLPQALEDEGGWRNRDVAAYFADYAQTVHKALGDRVRQWTTINEPFCAAFLGYGNGQHAPGLKDEGAALVAAHHLLLAHGHGAQALRASGADEVSIVLNFSPVLTEVDDEVHREAARKFDFLHNRFFLDPVLGRGYPPELLEDLAHVGTLEPAIEDGDLEIIAQPLDWLGVNYYAPTRSTPLADPAADSNCPLPGLRGMDVMPPQGELTSFGWEQRPESFTDLLLWLTEHCDGLPLIVAENGAAFADVVEDGRVHDAERVRYFAKHIGAVHNAVARGADVRGYLAWSLLDNFEWAMGYTQRFGLVHVDFETQQRIVKDSARFFAAVVAGNSAPERAGAHDAVDDVPGQQDEQRDDR</sequence>
<dbReference type="NCBIfam" id="TIGR03356">
    <property type="entry name" value="BGL"/>
    <property type="match status" value="1"/>
</dbReference>
<keyword evidence="14" id="KW-1185">Reference proteome</keyword>
<feature type="region of interest" description="Disordered" evidence="12">
    <location>
        <begin position="452"/>
        <end position="474"/>
    </location>
</feature>
<feature type="binding site" evidence="10">
    <location>
        <position position="117"/>
    </location>
    <ligand>
        <name>substrate</name>
    </ligand>
</feature>
<feature type="binding site" evidence="10">
    <location>
        <position position="161"/>
    </location>
    <ligand>
        <name>substrate</name>
    </ligand>
</feature>
<dbReference type="RefSeq" id="WP_091291301.1">
    <property type="nucleotide sequence ID" value="NZ_FNON01000004.1"/>
</dbReference>
<reference evidence="13 14" key="1">
    <citation type="submission" date="2016-10" db="EMBL/GenBank/DDBJ databases">
        <authorList>
            <person name="de Groot N.N."/>
        </authorList>
    </citation>
    <scope>NUCLEOTIDE SEQUENCE [LARGE SCALE GENOMIC DNA]</scope>
    <source>
        <strain evidence="13 14">CPCC 202699</strain>
    </source>
</reference>
<dbReference type="SUPFAM" id="SSF51445">
    <property type="entry name" value="(Trans)glycosidases"/>
    <property type="match status" value="1"/>
</dbReference>
<dbReference type="EC" id="3.2.1.21" evidence="3 11"/>
<dbReference type="GO" id="GO:0008422">
    <property type="term" value="F:beta-glucosidase activity"/>
    <property type="evidence" value="ECO:0007669"/>
    <property type="project" value="UniProtKB-EC"/>
</dbReference>
<dbReference type="InterPro" id="IPR017853">
    <property type="entry name" value="GH"/>
</dbReference>
<keyword evidence="5" id="KW-0136">Cellulose degradation</keyword>
<evidence type="ECO:0000256" key="6">
    <source>
        <dbReference type="ARBA" id="ARBA00023277"/>
    </source>
</evidence>
<keyword evidence="4 11" id="KW-0378">Hydrolase</keyword>
<feature type="active site" description="Nucleophile" evidence="9">
    <location>
        <position position="358"/>
    </location>
</feature>